<accession>A0A392N9I7</accession>
<evidence type="ECO:0000313" key="1">
    <source>
        <dbReference type="EMBL" id="MCH95124.1"/>
    </source>
</evidence>
<dbReference type="AlphaFoldDB" id="A0A392N9I7"/>
<organism evidence="1 2">
    <name type="scientific">Trifolium medium</name>
    <dbReference type="NCBI Taxonomy" id="97028"/>
    <lineage>
        <taxon>Eukaryota</taxon>
        <taxon>Viridiplantae</taxon>
        <taxon>Streptophyta</taxon>
        <taxon>Embryophyta</taxon>
        <taxon>Tracheophyta</taxon>
        <taxon>Spermatophyta</taxon>
        <taxon>Magnoliopsida</taxon>
        <taxon>eudicotyledons</taxon>
        <taxon>Gunneridae</taxon>
        <taxon>Pentapetalae</taxon>
        <taxon>rosids</taxon>
        <taxon>fabids</taxon>
        <taxon>Fabales</taxon>
        <taxon>Fabaceae</taxon>
        <taxon>Papilionoideae</taxon>
        <taxon>50 kb inversion clade</taxon>
        <taxon>NPAAA clade</taxon>
        <taxon>Hologalegina</taxon>
        <taxon>IRL clade</taxon>
        <taxon>Trifolieae</taxon>
        <taxon>Trifolium</taxon>
    </lineage>
</organism>
<comment type="caution">
    <text evidence="1">The sequence shown here is derived from an EMBL/GenBank/DDBJ whole genome shotgun (WGS) entry which is preliminary data.</text>
</comment>
<sequence length="81" mass="8620">MKARLASLGARLASQNNKTGDYGPEVLTQRGTCSLSELPETASCCSGVILGSKTVSDVPEYPIEVQVLLFWVYTVGGEPTK</sequence>
<protein>
    <submittedName>
        <fullName evidence="1">Uncharacterized protein</fullName>
    </submittedName>
</protein>
<keyword evidence="2" id="KW-1185">Reference proteome</keyword>
<proteinExistence type="predicted"/>
<evidence type="ECO:0000313" key="2">
    <source>
        <dbReference type="Proteomes" id="UP000265520"/>
    </source>
</evidence>
<dbReference type="Proteomes" id="UP000265520">
    <property type="component" value="Unassembled WGS sequence"/>
</dbReference>
<name>A0A392N9I7_9FABA</name>
<dbReference type="EMBL" id="LXQA010029028">
    <property type="protein sequence ID" value="MCH95124.1"/>
    <property type="molecule type" value="Genomic_DNA"/>
</dbReference>
<reference evidence="1 2" key="1">
    <citation type="journal article" date="2018" name="Front. Plant Sci.">
        <title>Red Clover (Trifolium pratense) and Zigzag Clover (T. medium) - A Picture of Genomic Similarities and Differences.</title>
        <authorList>
            <person name="Dluhosova J."/>
            <person name="Istvanek J."/>
            <person name="Nedelnik J."/>
            <person name="Repkova J."/>
        </authorList>
    </citation>
    <scope>NUCLEOTIDE SEQUENCE [LARGE SCALE GENOMIC DNA]</scope>
    <source>
        <strain evidence="2">cv. 10/8</strain>
        <tissue evidence="1">Leaf</tissue>
    </source>
</reference>